<feature type="region of interest" description="Disordered" evidence="3">
    <location>
        <begin position="397"/>
        <end position="481"/>
    </location>
</feature>
<dbReference type="SUPFAM" id="SSF54928">
    <property type="entry name" value="RNA-binding domain, RBD"/>
    <property type="match status" value="2"/>
</dbReference>
<gene>
    <name evidence="5" type="ORF">C8A05DRAFT_16120</name>
</gene>
<dbReference type="PANTHER" id="PTHR23003">
    <property type="entry name" value="RNA RECOGNITION MOTIF RRM DOMAIN CONTAINING PROTEIN"/>
    <property type="match status" value="1"/>
</dbReference>
<evidence type="ECO:0000313" key="5">
    <source>
        <dbReference type="EMBL" id="KAK3901725.1"/>
    </source>
</evidence>
<comment type="caution">
    <text evidence="5">The sequence shown here is derived from an EMBL/GenBank/DDBJ whole genome shotgun (WGS) entry which is preliminary data.</text>
</comment>
<dbReference type="EMBL" id="MU855559">
    <property type="protein sequence ID" value="KAK3901725.1"/>
    <property type="molecule type" value="Genomic_DNA"/>
</dbReference>
<keyword evidence="1 2" id="KW-0694">RNA-binding</keyword>
<evidence type="ECO:0000259" key="4">
    <source>
        <dbReference type="PROSITE" id="PS50102"/>
    </source>
</evidence>
<dbReference type="GO" id="GO:0005737">
    <property type="term" value="C:cytoplasm"/>
    <property type="evidence" value="ECO:0007669"/>
    <property type="project" value="TreeGrafter"/>
</dbReference>
<dbReference type="GO" id="GO:0005634">
    <property type="term" value="C:nucleus"/>
    <property type="evidence" value="ECO:0007669"/>
    <property type="project" value="TreeGrafter"/>
</dbReference>
<evidence type="ECO:0000256" key="1">
    <source>
        <dbReference type="ARBA" id="ARBA00022884"/>
    </source>
</evidence>
<reference evidence="5" key="1">
    <citation type="journal article" date="2023" name="Mol. Phylogenet. Evol.">
        <title>Genome-scale phylogeny and comparative genomics of the fungal order Sordariales.</title>
        <authorList>
            <person name="Hensen N."/>
            <person name="Bonometti L."/>
            <person name="Westerberg I."/>
            <person name="Brannstrom I.O."/>
            <person name="Guillou S."/>
            <person name="Cros-Aarteil S."/>
            <person name="Calhoun S."/>
            <person name="Haridas S."/>
            <person name="Kuo A."/>
            <person name="Mondo S."/>
            <person name="Pangilinan J."/>
            <person name="Riley R."/>
            <person name="LaButti K."/>
            <person name="Andreopoulos B."/>
            <person name="Lipzen A."/>
            <person name="Chen C."/>
            <person name="Yan M."/>
            <person name="Daum C."/>
            <person name="Ng V."/>
            <person name="Clum A."/>
            <person name="Steindorff A."/>
            <person name="Ohm R.A."/>
            <person name="Martin F."/>
            <person name="Silar P."/>
            <person name="Natvig D.O."/>
            <person name="Lalanne C."/>
            <person name="Gautier V."/>
            <person name="Ament-Velasquez S.L."/>
            <person name="Kruys A."/>
            <person name="Hutchinson M.I."/>
            <person name="Powell A.J."/>
            <person name="Barry K."/>
            <person name="Miller A.N."/>
            <person name="Grigoriev I.V."/>
            <person name="Debuchy R."/>
            <person name="Gladieux P."/>
            <person name="Hiltunen Thoren M."/>
            <person name="Johannesson H."/>
        </authorList>
    </citation>
    <scope>NUCLEOTIDE SEQUENCE</scope>
    <source>
        <strain evidence="5">CBS 103.79</strain>
    </source>
</reference>
<dbReference type="InterPro" id="IPR012677">
    <property type="entry name" value="Nucleotide-bd_a/b_plait_sf"/>
</dbReference>
<dbReference type="AlphaFoldDB" id="A0AAN6MJJ4"/>
<accession>A0AAN6MJJ4</accession>
<dbReference type="PANTHER" id="PTHR23003:SF42">
    <property type="entry name" value="NUCLEOLIN"/>
    <property type="match status" value="1"/>
</dbReference>
<dbReference type="InterPro" id="IPR050374">
    <property type="entry name" value="RRT5_SRSF_SR"/>
</dbReference>
<dbReference type="InterPro" id="IPR035979">
    <property type="entry name" value="RBD_domain_sf"/>
</dbReference>
<dbReference type="Proteomes" id="UP001303889">
    <property type="component" value="Unassembled WGS sequence"/>
</dbReference>
<dbReference type="Pfam" id="PF00076">
    <property type="entry name" value="RRM_1"/>
    <property type="match status" value="1"/>
</dbReference>
<feature type="compositionally biased region" description="Gly residues" evidence="3">
    <location>
        <begin position="420"/>
        <end position="434"/>
    </location>
</feature>
<keyword evidence="6" id="KW-1185">Reference proteome</keyword>
<feature type="domain" description="RRM" evidence="4">
    <location>
        <begin position="310"/>
        <end position="399"/>
    </location>
</feature>
<dbReference type="PROSITE" id="PS50102">
    <property type="entry name" value="RRM"/>
    <property type="match status" value="1"/>
</dbReference>
<dbReference type="GO" id="GO:0003729">
    <property type="term" value="F:mRNA binding"/>
    <property type="evidence" value="ECO:0007669"/>
    <property type="project" value="TreeGrafter"/>
</dbReference>
<sequence length="481" mass="50038">MHRNQHHSQNLITFTVGPGSETGLYYILVANLAHKTTRRDLKAFAAQACEVDHAEVYPPTSGFVRVRGRANFEVAFKHLDGNTLEYRALQADARNMNQCTVVKLLATDYHAARILRGDTSRVIDELEAPTPGKEQAEPYSQGATAAGMGSPYPEYAGGGSPSYIMTLPAESQWGYAMASTYATRDGYQPAAAASPTLTPPGPMVYQVATATGRDFIQPVATSPHLVIPQTAAYQTVTSPTTPSIQQYHYSSSLACFSPAPAYKTTAYTTAPARGNSHSYAAGYSAGWGPDSSQASMYGSADRPAVAIEQRKIIMLHLEREGLSESVVAALLSEHAGIGGGTPGEVERIELPMNKDGRARGTALVTFSSAALAAAAVAALDGREAGAGTGKRLEARLAEGVSPAEVGGGNGGGRSGRRGGGKGGGAGKAGRGGSGQEKKREEPPVIVDGSEGRLMKKEVAPLVVDGSGRKKGVGGGRGGSRC</sequence>
<dbReference type="Gene3D" id="3.30.70.330">
    <property type="match status" value="2"/>
</dbReference>
<protein>
    <recommendedName>
        <fullName evidence="4">RRM domain-containing protein</fullName>
    </recommendedName>
</protein>
<feature type="compositionally biased region" description="Basic and acidic residues" evidence="3">
    <location>
        <begin position="449"/>
        <end position="458"/>
    </location>
</feature>
<proteinExistence type="predicted"/>
<name>A0AAN6MJJ4_9PEZI</name>
<dbReference type="GO" id="GO:1990904">
    <property type="term" value="C:ribonucleoprotein complex"/>
    <property type="evidence" value="ECO:0007669"/>
    <property type="project" value="TreeGrafter"/>
</dbReference>
<evidence type="ECO:0000313" key="6">
    <source>
        <dbReference type="Proteomes" id="UP001303889"/>
    </source>
</evidence>
<organism evidence="5 6">
    <name type="scientific">Staphylotrichum tortipilum</name>
    <dbReference type="NCBI Taxonomy" id="2831512"/>
    <lineage>
        <taxon>Eukaryota</taxon>
        <taxon>Fungi</taxon>
        <taxon>Dikarya</taxon>
        <taxon>Ascomycota</taxon>
        <taxon>Pezizomycotina</taxon>
        <taxon>Sordariomycetes</taxon>
        <taxon>Sordariomycetidae</taxon>
        <taxon>Sordariales</taxon>
        <taxon>Chaetomiaceae</taxon>
        <taxon>Staphylotrichum</taxon>
    </lineage>
</organism>
<evidence type="ECO:0000256" key="3">
    <source>
        <dbReference type="SAM" id="MobiDB-lite"/>
    </source>
</evidence>
<dbReference type="SMART" id="SM00360">
    <property type="entry name" value="RRM"/>
    <property type="match status" value="2"/>
</dbReference>
<dbReference type="CDD" id="cd00590">
    <property type="entry name" value="RRM_SF"/>
    <property type="match status" value="1"/>
</dbReference>
<evidence type="ECO:0000256" key="2">
    <source>
        <dbReference type="PROSITE-ProRule" id="PRU00176"/>
    </source>
</evidence>
<reference evidence="5" key="2">
    <citation type="submission" date="2023-05" db="EMBL/GenBank/DDBJ databases">
        <authorList>
            <consortium name="Lawrence Berkeley National Laboratory"/>
            <person name="Steindorff A."/>
            <person name="Hensen N."/>
            <person name="Bonometti L."/>
            <person name="Westerberg I."/>
            <person name="Brannstrom I.O."/>
            <person name="Guillou S."/>
            <person name="Cros-Aarteil S."/>
            <person name="Calhoun S."/>
            <person name="Haridas S."/>
            <person name="Kuo A."/>
            <person name="Mondo S."/>
            <person name="Pangilinan J."/>
            <person name="Riley R."/>
            <person name="Labutti K."/>
            <person name="Andreopoulos B."/>
            <person name="Lipzen A."/>
            <person name="Chen C."/>
            <person name="Yanf M."/>
            <person name="Daum C."/>
            <person name="Ng V."/>
            <person name="Clum A."/>
            <person name="Ohm R."/>
            <person name="Martin F."/>
            <person name="Silar P."/>
            <person name="Natvig D."/>
            <person name="Lalanne C."/>
            <person name="Gautier V."/>
            <person name="Ament-Velasquez S.L."/>
            <person name="Kruys A."/>
            <person name="Hutchinson M.I."/>
            <person name="Powell A.J."/>
            <person name="Barry K."/>
            <person name="Miller A.N."/>
            <person name="Grigoriev I.V."/>
            <person name="Debuchy R."/>
            <person name="Gladieux P."/>
            <person name="Thoren M.H."/>
            <person name="Johannesson H."/>
        </authorList>
    </citation>
    <scope>NUCLEOTIDE SEQUENCE</scope>
    <source>
        <strain evidence="5">CBS 103.79</strain>
    </source>
</reference>
<dbReference type="InterPro" id="IPR000504">
    <property type="entry name" value="RRM_dom"/>
</dbReference>
<feature type="compositionally biased region" description="Gly residues" evidence="3">
    <location>
        <begin position="472"/>
        <end position="481"/>
    </location>
</feature>